<dbReference type="Pfam" id="PF01498">
    <property type="entry name" value="HTH_Tnp_Tc3_2"/>
    <property type="match status" value="1"/>
</dbReference>
<organism evidence="3 4">
    <name type="scientific">Electrophorus voltai</name>
    <dbReference type="NCBI Taxonomy" id="2609070"/>
    <lineage>
        <taxon>Eukaryota</taxon>
        <taxon>Metazoa</taxon>
        <taxon>Chordata</taxon>
        <taxon>Craniata</taxon>
        <taxon>Vertebrata</taxon>
        <taxon>Euteleostomi</taxon>
        <taxon>Actinopterygii</taxon>
        <taxon>Neopterygii</taxon>
        <taxon>Teleostei</taxon>
        <taxon>Ostariophysi</taxon>
        <taxon>Gymnotiformes</taxon>
        <taxon>Gymnotoidei</taxon>
        <taxon>Gymnotidae</taxon>
        <taxon>Electrophorus</taxon>
    </lineage>
</organism>
<dbReference type="GO" id="GO:0003677">
    <property type="term" value="F:DNA binding"/>
    <property type="evidence" value="ECO:0007669"/>
    <property type="project" value="InterPro"/>
</dbReference>
<keyword evidence="4" id="KW-1185">Reference proteome</keyword>
<evidence type="ECO:0000256" key="1">
    <source>
        <dbReference type="SAM" id="MobiDB-lite"/>
    </source>
</evidence>
<dbReference type="GO" id="GO:0005856">
    <property type="term" value="C:cytoskeleton"/>
    <property type="evidence" value="ECO:0007669"/>
    <property type="project" value="TreeGrafter"/>
</dbReference>
<feature type="region of interest" description="Disordered" evidence="1">
    <location>
        <begin position="89"/>
        <end position="108"/>
    </location>
</feature>
<dbReference type="AlphaFoldDB" id="A0AAD8YT15"/>
<proteinExistence type="predicted"/>
<dbReference type="GO" id="GO:0015074">
    <property type="term" value="P:DNA integration"/>
    <property type="evidence" value="ECO:0007669"/>
    <property type="project" value="InterPro"/>
</dbReference>
<feature type="non-terminal residue" evidence="3">
    <location>
        <position position="334"/>
    </location>
</feature>
<protein>
    <recommendedName>
        <fullName evidence="2">Transposase Tc1-like domain-containing protein</fullName>
    </recommendedName>
</protein>
<evidence type="ECO:0000313" key="3">
    <source>
        <dbReference type="EMBL" id="KAK1786700.1"/>
    </source>
</evidence>
<sequence length="334" mass="36980">YNSNCVFLDSGPGPGRYVLPPTIGYVNHDYTKPSSPAYSFHSRLSSNMVSVDSSPGPLYHVDSKITRFGRDGIPSYSMLGRKKLGAETFQTPGPGAYSPEKVPLLNNHRQPPSYTMAFRTRYRCTDPVPAPNRYTLPNLMGSRVPNKCSSASYSMLARRKPGGPSEDLALTPGPGHYNSTDPSVYLCRQPSFSIQSRHSIPTDTMWTPGPGTHSPERVTAHLPRPPSFSLGVRHTDLIPKWIKLIFSLKILHTIPHNDKNGRTRTLPRAGRLANLSDRGRMALVREVTKNPRVALTELQRCSVERGEPSRRTTISAALHQSGLYDRVARPTHSS</sequence>
<dbReference type="InterPro" id="IPR051291">
    <property type="entry name" value="CIMAP"/>
</dbReference>
<dbReference type="Proteomes" id="UP001239994">
    <property type="component" value="Unassembled WGS sequence"/>
</dbReference>
<feature type="domain" description="Transposase Tc1-like" evidence="2">
    <location>
        <begin position="282"/>
        <end position="329"/>
    </location>
</feature>
<dbReference type="InterPro" id="IPR002492">
    <property type="entry name" value="Transposase_Tc1-like"/>
</dbReference>
<dbReference type="PANTHER" id="PTHR21580:SF57">
    <property type="entry name" value="OUTER DENSE FIBER OF SPERM TAILS 3-LIKE 2-RELATED"/>
    <property type="match status" value="1"/>
</dbReference>
<comment type="caution">
    <text evidence="3">The sequence shown here is derived from an EMBL/GenBank/DDBJ whole genome shotgun (WGS) entry which is preliminary data.</text>
</comment>
<dbReference type="InterPro" id="IPR010736">
    <property type="entry name" value="SHIPPO-rpt"/>
</dbReference>
<dbReference type="EMBL" id="JAROKS010000024">
    <property type="protein sequence ID" value="KAK1786700.1"/>
    <property type="molecule type" value="Genomic_DNA"/>
</dbReference>
<feature type="non-terminal residue" evidence="3">
    <location>
        <position position="1"/>
    </location>
</feature>
<dbReference type="Pfam" id="PF07004">
    <property type="entry name" value="SHIPPO-rpt"/>
    <property type="match status" value="4"/>
</dbReference>
<evidence type="ECO:0000313" key="4">
    <source>
        <dbReference type="Proteomes" id="UP001239994"/>
    </source>
</evidence>
<name>A0AAD8YT15_9TELE</name>
<reference evidence="3" key="1">
    <citation type="submission" date="2023-03" db="EMBL/GenBank/DDBJ databases">
        <title>Electrophorus voltai genome.</title>
        <authorList>
            <person name="Bian C."/>
        </authorList>
    </citation>
    <scope>NUCLEOTIDE SEQUENCE</scope>
    <source>
        <strain evidence="3">CB-2022</strain>
        <tissue evidence="3">Muscle</tissue>
    </source>
</reference>
<dbReference type="PANTHER" id="PTHR21580">
    <property type="entry name" value="SHIPPO-1-RELATED"/>
    <property type="match status" value="1"/>
</dbReference>
<evidence type="ECO:0000259" key="2">
    <source>
        <dbReference type="Pfam" id="PF01498"/>
    </source>
</evidence>
<dbReference type="GO" id="GO:0006313">
    <property type="term" value="P:DNA transposition"/>
    <property type="evidence" value="ECO:0007669"/>
    <property type="project" value="InterPro"/>
</dbReference>
<accession>A0AAD8YT15</accession>
<gene>
    <name evidence="3" type="ORF">P4O66_017098</name>
</gene>